<accession>A0A146G9N8</accession>
<organism evidence="1 2">
    <name type="scientific">Terrimicrobium sacchariphilum</name>
    <dbReference type="NCBI Taxonomy" id="690879"/>
    <lineage>
        <taxon>Bacteria</taxon>
        <taxon>Pseudomonadati</taxon>
        <taxon>Verrucomicrobiota</taxon>
        <taxon>Terrimicrobiia</taxon>
        <taxon>Terrimicrobiales</taxon>
        <taxon>Terrimicrobiaceae</taxon>
        <taxon>Terrimicrobium</taxon>
    </lineage>
</organism>
<evidence type="ECO:0000313" key="1">
    <source>
        <dbReference type="EMBL" id="GAT34161.1"/>
    </source>
</evidence>
<dbReference type="OrthoDB" id="9818855at2"/>
<dbReference type="RefSeq" id="WP_075079817.1">
    <property type="nucleotide sequence ID" value="NZ_BDCO01000002.1"/>
</dbReference>
<dbReference type="STRING" id="690879.TSACC_22585"/>
<name>A0A146G9N8_TERSA</name>
<gene>
    <name evidence="1" type="ORF">TSACC_22585</name>
</gene>
<sequence length="264" mass="29272">METLTDRKISHHYESGKQDLESLIAPLIELSEESSSLVVGYGLGQSASRDEMIPYFHVCGSYTDQSPVRVLLIGGWAGTESVTPYVAARVVAALESKLRLVAGIEITAYPVANLDAHRAGEYVTRDQQNDSAKCWEDSSLNHIKVLENELKRYDFDLVIVLRENMRAHEAQVEAWLVEDEQKSVLSAALDNLGSVGHSFNWKANPVRPVYPRTFTPIPHAERQPAEIIIGLPGARDTYDQAQEGLGLILSLAHAVRQARNEGRL</sequence>
<dbReference type="Proteomes" id="UP000076023">
    <property type="component" value="Unassembled WGS sequence"/>
</dbReference>
<keyword evidence="2" id="KW-1185">Reference proteome</keyword>
<evidence type="ECO:0000313" key="2">
    <source>
        <dbReference type="Proteomes" id="UP000076023"/>
    </source>
</evidence>
<dbReference type="InParanoid" id="A0A146G9N8"/>
<protein>
    <submittedName>
        <fullName evidence="1">Uncharacterized protein</fullName>
    </submittedName>
</protein>
<dbReference type="EMBL" id="BDCO01000002">
    <property type="protein sequence ID" value="GAT34161.1"/>
    <property type="molecule type" value="Genomic_DNA"/>
</dbReference>
<dbReference type="AlphaFoldDB" id="A0A146G9N8"/>
<dbReference type="Gene3D" id="3.40.630.10">
    <property type="entry name" value="Zn peptidases"/>
    <property type="match status" value="1"/>
</dbReference>
<comment type="caution">
    <text evidence="1">The sequence shown here is derived from an EMBL/GenBank/DDBJ whole genome shotgun (WGS) entry which is preliminary data.</text>
</comment>
<reference evidence="2" key="1">
    <citation type="journal article" date="2017" name="Genome Announc.">
        <title>Draft Genome Sequence of Terrimicrobium sacchariphilum NM-5T, a Facultative Anaerobic Soil Bacterium of the Class Spartobacteria.</title>
        <authorList>
            <person name="Qiu Y.L."/>
            <person name="Tourlousse D.M."/>
            <person name="Matsuura N."/>
            <person name="Ohashi A."/>
            <person name="Sekiguchi Y."/>
        </authorList>
    </citation>
    <scope>NUCLEOTIDE SEQUENCE [LARGE SCALE GENOMIC DNA]</scope>
    <source>
        <strain evidence="2">NM-5</strain>
    </source>
</reference>
<proteinExistence type="predicted"/>